<evidence type="ECO:0000256" key="4">
    <source>
        <dbReference type="ARBA" id="ARBA00022807"/>
    </source>
</evidence>
<feature type="transmembrane region" description="Helical" evidence="8">
    <location>
        <begin position="257"/>
        <end position="282"/>
    </location>
</feature>
<organism evidence="12 13">
    <name type="scientific">Flexivirga caeni</name>
    <dbReference type="NCBI Taxonomy" id="2294115"/>
    <lineage>
        <taxon>Bacteria</taxon>
        <taxon>Bacillati</taxon>
        <taxon>Actinomycetota</taxon>
        <taxon>Actinomycetes</taxon>
        <taxon>Micrococcales</taxon>
        <taxon>Dermacoccaceae</taxon>
        <taxon>Flexivirga</taxon>
    </lineage>
</organism>
<accession>A0A3M9M6B3</accession>
<dbReference type="SMART" id="SM00382">
    <property type="entry name" value="AAA"/>
    <property type="match status" value="1"/>
</dbReference>
<comment type="subcellular location">
    <subcellularLocation>
        <location evidence="1">Cell membrane</location>
        <topology evidence="1">Multi-pass membrane protein</topology>
    </subcellularLocation>
</comment>
<evidence type="ECO:0000256" key="2">
    <source>
        <dbReference type="ARBA" id="ARBA00022692"/>
    </source>
</evidence>
<dbReference type="InterPro" id="IPR027417">
    <property type="entry name" value="P-loop_NTPase"/>
</dbReference>
<feature type="transmembrane region" description="Helical" evidence="8">
    <location>
        <begin position="376"/>
        <end position="395"/>
    </location>
</feature>
<dbReference type="InterPro" id="IPR036640">
    <property type="entry name" value="ABC1_TM_sf"/>
</dbReference>
<keyword evidence="6 8" id="KW-1133">Transmembrane helix</keyword>
<keyword evidence="2 8" id="KW-0812">Transmembrane</keyword>
<dbReference type="Gene3D" id="3.90.70.10">
    <property type="entry name" value="Cysteine proteinases"/>
    <property type="match status" value="1"/>
</dbReference>
<dbReference type="PANTHER" id="PTHR24221:SF590">
    <property type="entry name" value="COMPONENT LINKED WITH THE ASSEMBLY OF CYTOCHROME' TRANSPORT TRANSMEMBRANE ATP-BINDING PROTEIN ABC TRANSPORTER CYDD-RELATED"/>
    <property type="match status" value="1"/>
</dbReference>
<evidence type="ECO:0000256" key="1">
    <source>
        <dbReference type="ARBA" id="ARBA00004651"/>
    </source>
</evidence>
<protein>
    <submittedName>
        <fullName evidence="12">ATP-binding cassette domain-containing protein</fullName>
    </submittedName>
</protein>
<feature type="domain" description="ABC transporter" evidence="9">
    <location>
        <begin position="467"/>
        <end position="677"/>
    </location>
</feature>
<evidence type="ECO:0000313" key="13">
    <source>
        <dbReference type="Proteomes" id="UP000271678"/>
    </source>
</evidence>
<dbReference type="PROSITE" id="PS50990">
    <property type="entry name" value="PEPTIDASE_C39"/>
    <property type="match status" value="1"/>
</dbReference>
<dbReference type="AlphaFoldDB" id="A0A3M9M6B3"/>
<evidence type="ECO:0000256" key="6">
    <source>
        <dbReference type="ARBA" id="ARBA00022989"/>
    </source>
</evidence>
<feature type="transmembrane region" description="Helical" evidence="8">
    <location>
        <begin position="288"/>
        <end position="307"/>
    </location>
</feature>
<keyword evidence="4" id="KW-0645">Protease</keyword>
<feature type="domain" description="Peptidase C39" evidence="11">
    <location>
        <begin position="8"/>
        <end position="125"/>
    </location>
</feature>
<sequence>MRIPIIAQLEEADCGPAALASIAAAHGAHHSVPDLARLAGAGRDGTSAAGLLRAARAIGLTGTAVRATDPRAVALPAIALLAGHHFVIVSKVRGDRVQVIDPASGRSTQTVHDFVAQCRGLYLTFEAGADLARCARPVSATRRLWLSMRRGEQARLLWAAVAALVVSTTVLALASWLRSGTAATLPVWLVIGTLLAVAVAAPLLAWWGSSVCAAAISRLTVERVEHLTARLLSVKNDFLERRFLAEVAMRPQRLDTVLGASVQTLVTCSAAICTALVTVGVLTFVEPYVAATAVIGVTVGLALTAVCKDRAAEFERRLGALTMRRDGDLLQSLASMHIVRAEAAADDVRERWARAQQDCDDVEDRLFRVTSRRTRLMTVIDTGTLVAVVVIAVLHHVPTEAVVIAPLITSVFLTAVHQIEQLQTDGRASLEAGWRAVDDLNSADIHPSETQPAATASPAELSRTVLVRCDAASFSVPGPRARSVGPLTMQVCQGDNLLVLGGSGNGKSTALRMMAGFLPARSGHVGLRTSRVGYVPQRPTLLDGTVRENLCFGRQLDDAALLDALDRVRLHDVVRRRGGLDAVVLHGGANFSGGERQRFALARALADRPDLLLLDEALSAVEDAVAEVIVTDLATCESAVVLVAHRVPQAAAGFRALTVHADGSVTITGCAEQEVVA</sequence>
<evidence type="ECO:0000259" key="11">
    <source>
        <dbReference type="PROSITE" id="PS50990"/>
    </source>
</evidence>
<comment type="caution">
    <text evidence="12">The sequence shown here is derived from an EMBL/GenBank/DDBJ whole genome shotgun (WGS) entry which is preliminary data.</text>
</comment>
<evidence type="ECO:0000313" key="12">
    <source>
        <dbReference type="EMBL" id="RNI21114.1"/>
    </source>
</evidence>
<dbReference type="Pfam" id="PF00005">
    <property type="entry name" value="ABC_tran"/>
    <property type="match status" value="1"/>
</dbReference>
<keyword evidence="3" id="KW-0547">Nucleotide-binding</keyword>
<feature type="domain" description="ABC transmembrane type-1" evidence="10">
    <location>
        <begin position="157"/>
        <end position="394"/>
    </location>
</feature>
<keyword evidence="7 8" id="KW-0472">Membrane</keyword>
<dbReference type="EMBL" id="RJJQ01000012">
    <property type="protein sequence ID" value="RNI21114.1"/>
    <property type="molecule type" value="Genomic_DNA"/>
</dbReference>
<dbReference type="PROSITE" id="PS50929">
    <property type="entry name" value="ABC_TM1F"/>
    <property type="match status" value="1"/>
</dbReference>
<dbReference type="InterPro" id="IPR011527">
    <property type="entry name" value="ABC1_TM_dom"/>
</dbReference>
<dbReference type="Gene3D" id="3.40.50.300">
    <property type="entry name" value="P-loop containing nucleotide triphosphate hydrolases"/>
    <property type="match status" value="1"/>
</dbReference>
<name>A0A3M9M6B3_9MICO</name>
<dbReference type="SUPFAM" id="SSF90123">
    <property type="entry name" value="ABC transporter transmembrane region"/>
    <property type="match status" value="1"/>
</dbReference>
<dbReference type="PANTHER" id="PTHR24221">
    <property type="entry name" value="ATP-BINDING CASSETTE SUB-FAMILY B"/>
    <property type="match status" value="1"/>
</dbReference>
<evidence type="ECO:0000259" key="10">
    <source>
        <dbReference type="PROSITE" id="PS50929"/>
    </source>
</evidence>
<feature type="transmembrane region" description="Helical" evidence="8">
    <location>
        <begin position="183"/>
        <end position="208"/>
    </location>
</feature>
<dbReference type="GO" id="GO:0006508">
    <property type="term" value="P:proteolysis"/>
    <property type="evidence" value="ECO:0007669"/>
    <property type="project" value="InterPro"/>
</dbReference>
<reference evidence="12 13" key="1">
    <citation type="submission" date="2018-11" db="EMBL/GenBank/DDBJ databases">
        <title>Draft genome of Simplicispira Flexivirga sp. BO-16.</title>
        <authorList>
            <person name="Im W.T."/>
        </authorList>
    </citation>
    <scope>NUCLEOTIDE SEQUENCE [LARGE SCALE GENOMIC DNA]</scope>
    <source>
        <strain evidence="12 13">BO-16</strain>
    </source>
</reference>
<keyword evidence="4" id="KW-0788">Thiol protease</keyword>
<keyword evidence="5 12" id="KW-0067">ATP-binding</keyword>
<dbReference type="GO" id="GO:0140359">
    <property type="term" value="F:ABC-type transporter activity"/>
    <property type="evidence" value="ECO:0007669"/>
    <property type="project" value="InterPro"/>
</dbReference>
<keyword evidence="13" id="KW-1185">Reference proteome</keyword>
<dbReference type="GO" id="GO:0005886">
    <property type="term" value="C:plasma membrane"/>
    <property type="evidence" value="ECO:0007669"/>
    <property type="project" value="UniProtKB-SubCell"/>
</dbReference>
<dbReference type="Proteomes" id="UP000271678">
    <property type="component" value="Unassembled WGS sequence"/>
</dbReference>
<dbReference type="RefSeq" id="WP_123271833.1">
    <property type="nucleotide sequence ID" value="NZ_RJJQ01000012.1"/>
</dbReference>
<evidence type="ECO:0000259" key="9">
    <source>
        <dbReference type="PROSITE" id="PS50893"/>
    </source>
</evidence>
<dbReference type="InterPro" id="IPR039421">
    <property type="entry name" value="Type_1_exporter"/>
</dbReference>
<dbReference type="PROSITE" id="PS50893">
    <property type="entry name" value="ABC_TRANSPORTER_2"/>
    <property type="match status" value="1"/>
</dbReference>
<evidence type="ECO:0000256" key="5">
    <source>
        <dbReference type="ARBA" id="ARBA00022840"/>
    </source>
</evidence>
<gene>
    <name evidence="12" type="ORF">EFY87_12630</name>
</gene>
<dbReference type="InterPro" id="IPR003439">
    <property type="entry name" value="ABC_transporter-like_ATP-bd"/>
</dbReference>
<feature type="transmembrane region" description="Helical" evidence="8">
    <location>
        <begin position="156"/>
        <end position="177"/>
    </location>
</feature>
<evidence type="ECO:0000256" key="7">
    <source>
        <dbReference type="ARBA" id="ARBA00023136"/>
    </source>
</evidence>
<evidence type="ECO:0000256" key="8">
    <source>
        <dbReference type="SAM" id="Phobius"/>
    </source>
</evidence>
<dbReference type="GO" id="GO:0005524">
    <property type="term" value="F:ATP binding"/>
    <property type="evidence" value="ECO:0007669"/>
    <property type="project" value="UniProtKB-KW"/>
</dbReference>
<dbReference type="GO" id="GO:0008234">
    <property type="term" value="F:cysteine-type peptidase activity"/>
    <property type="evidence" value="ECO:0007669"/>
    <property type="project" value="UniProtKB-KW"/>
</dbReference>
<evidence type="ECO:0000256" key="3">
    <source>
        <dbReference type="ARBA" id="ARBA00022741"/>
    </source>
</evidence>
<dbReference type="InterPro" id="IPR017871">
    <property type="entry name" value="ABC_transporter-like_CS"/>
</dbReference>
<dbReference type="PROSITE" id="PS00211">
    <property type="entry name" value="ABC_TRANSPORTER_1"/>
    <property type="match status" value="1"/>
</dbReference>
<dbReference type="Gene3D" id="1.20.1560.10">
    <property type="entry name" value="ABC transporter type 1, transmembrane domain"/>
    <property type="match status" value="1"/>
</dbReference>
<dbReference type="InterPro" id="IPR003593">
    <property type="entry name" value="AAA+_ATPase"/>
</dbReference>
<dbReference type="GO" id="GO:0016887">
    <property type="term" value="F:ATP hydrolysis activity"/>
    <property type="evidence" value="ECO:0007669"/>
    <property type="project" value="InterPro"/>
</dbReference>
<dbReference type="OrthoDB" id="5138421at2"/>
<keyword evidence="4" id="KW-0378">Hydrolase</keyword>
<dbReference type="InterPro" id="IPR005074">
    <property type="entry name" value="Peptidase_C39"/>
</dbReference>
<dbReference type="Pfam" id="PF03412">
    <property type="entry name" value="Peptidase_C39"/>
    <property type="match status" value="1"/>
</dbReference>
<dbReference type="SUPFAM" id="SSF52540">
    <property type="entry name" value="P-loop containing nucleoside triphosphate hydrolases"/>
    <property type="match status" value="1"/>
</dbReference>
<proteinExistence type="predicted"/>